<keyword evidence="2" id="KW-1133">Transmembrane helix</keyword>
<feature type="transmembrane region" description="Helical" evidence="2">
    <location>
        <begin position="137"/>
        <end position="161"/>
    </location>
</feature>
<dbReference type="Gene3D" id="1.20.1070.10">
    <property type="entry name" value="Rhodopsin 7-helix transmembrane proteins"/>
    <property type="match status" value="1"/>
</dbReference>
<dbReference type="OrthoDB" id="26203at2759"/>
<gene>
    <name evidence="3" type="ORF">P280DRAFT_444509</name>
</gene>
<feature type="compositionally biased region" description="Pro residues" evidence="1">
    <location>
        <begin position="458"/>
        <end position="467"/>
    </location>
</feature>
<evidence type="ECO:0000256" key="1">
    <source>
        <dbReference type="SAM" id="MobiDB-lite"/>
    </source>
</evidence>
<feature type="transmembrane region" description="Helical" evidence="2">
    <location>
        <begin position="182"/>
        <end position="205"/>
    </location>
</feature>
<protein>
    <recommendedName>
        <fullName evidence="5">G-protein coupled receptors family 2 profile 2 domain-containing protein</fullName>
    </recommendedName>
</protein>
<dbReference type="PANTHER" id="PTHR42058">
    <property type="entry name" value="G_PROTEIN_RECEP_F2_4 DOMAIN-CONTAINING PROTEIN"/>
    <property type="match status" value="1"/>
</dbReference>
<organism evidence="3 4">
    <name type="scientific">Massarina eburnea CBS 473.64</name>
    <dbReference type="NCBI Taxonomy" id="1395130"/>
    <lineage>
        <taxon>Eukaryota</taxon>
        <taxon>Fungi</taxon>
        <taxon>Dikarya</taxon>
        <taxon>Ascomycota</taxon>
        <taxon>Pezizomycotina</taxon>
        <taxon>Dothideomycetes</taxon>
        <taxon>Pleosporomycetidae</taxon>
        <taxon>Pleosporales</taxon>
        <taxon>Massarineae</taxon>
        <taxon>Massarinaceae</taxon>
        <taxon>Massarina</taxon>
    </lineage>
</organism>
<evidence type="ECO:0000313" key="4">
    <source>
        <dbReference type="Proteomes" id="UP000799753"/>
    </source>
</evidence>
<feature type="non-terminal residue" evidence="3">
    <location>
        <position position="467"/>
    </location>
</feature>
<feature type="transmembrane region" description="Helical" evidence="2">
    <location>
        <begin position="71"/>
        <end position="90"/>
    </location>
</feature>
<reference evidence="3" key="1">
    <citation type="journal article" date="2020" name="Stud. Mycol.">
        <title>101 Dothideomycetes genomes: a test case for predicting lifestyles and emergence of pathogens.</title>
        <authorList>
            <person name="Haridas S."/>
            <person name="Albert R."/>
            <person name="Binder M."/>
            <person name="Bloem J."/>
            <person name="Labutti K."/>
            <person name="Salamov A."/>
            <person name="Andreopoulos B."/>
            <person name="Baker S."/>
            <person name="Barry K."/>
            <person name="Bills G."/>
            <person name="Bluhm B."/>
            <person name="Cannon C."/>
            <person name="Castanera R."/>
            <person name="Culley D."/>
            <person name="Daum C."/>
            <person name="Ezra D."/>
            <person name="Gonzalez J."/>
            <person name="Henrissat B."/>
            <person name="Kuo A."/>
            <person name="Liang C."/>
            <person name="Lipzen A."/>
            <person name="Lutzoni F."/>
            <person name="Magnuson J."/>
            <person name="Mondo S."/>
            <person name="Nolan M."/>
            <person name="Ohm R."/>
            <person name="Pangilinan J."/>
            <person name="Park H.-J."/>
            <person name="Ramirez L."/>
            <person name="Alfaro M."/>
            <person name="Sun H."/>
            <person name="Tritt A."/>
            <person name="Yoshinaga Y."/>
            <person name="Zwiers L.-H."/>
            <person name="Turgeon B."/>
            <person name="Goodwin S."/>
            <person name="Spatafora J."/>
            <person name="Crous P."/>
            <person name="Grigoriev I."/>
        </authorList>
    </citation>
    <scope>NUCLEOTIDE SEQUENCE</scope>
    <source>
        <strain evidence="3">CBS 473.64</strain>
    </source>
</reference>
<evidence type="ECO:0000256" key="2">
    <source>
        <dbReference type="SAM" id="Phobius"/>
    </source>
</evidence>
<dbReference type="AlphaFoldDB" id="A0A6A6SD73"/>
<keyword evidence="2" id="KW-0472">Membrane</keyword>
<feature type="transmembrane region" description="Helical" evidence="2">
    <location>
        <begin position="99"/>
        <end position="117"/>
    </location>
</feature>
<accession>A0A6A6SD73</accession>
<evidence type="ECO:0008006" key="5">
    <source>
        <dbReference type="Google" id="ProtNLM"/>
    </source>
</evidence>
<evidence type="ECO:0000313" key="3">
    <source>
        <dbReference type="EMBL" id="KAF2645107.1"/>
    </source>
</evidence>
<dbReference type="PANTHER" id="PTHR42058:SF1">
    <property type="entry name" value="G-PROTEIN COUPLED RECEPTORS FAMILY 2 PROFILE 2 DOMAIN-CONTAINING PROTEIN"/>
    <property type="match status" value="1"/>
</dbReference>
<keyword evidence="2" id="KW-0812">Transmembrane</keyword>
<dbReference type="Proteomes" id="UP000799753">
    <property type="component" value="Unassembled WGS sequence"/>
</dbReference>
<dbReference type="EMBL" id="MU006778">
    <property type="protein sequence ID" value="KAF2645107.1"/>
    <property type="molecule type" value="Genomic_DNA"/>
</dbReference>
<feature type="transmembrane region" description="Helical" evidence="2">
    <location>
        <begin position="225"/>
        <end position="250"/>
    </location>
</feature>
<keyword evidence="4" id="KW-1185">Reference proteome</keyword>
<sequence>MPLGVFQNQSNSKCTLPLLDLSHFSGTGGYQPGRYCGLGSFEDGTTCCFPCPIQDWLYPPEWKSQLRVPNYLAILSVILCCFLLLSFAVLPPEQTRRHYLSVGLIFPVLFISLSFAIPVTTNPDICHDRITPNDMHSSLSCAWTGSFVALGGLGSVIWVFLRSLWLHIRIFWDKDPGQRFKWASIMFGTLVPFVFLAAMLVVTGFSYRMGQTCLPNNEHAIVTFWVWLVVFAILAFLLQLVTTGYCFWVYMRTVLREHRNFPPDDSFQRRRATQKVETWSHVKRLFLLQWRNILVSVFVIIGSISFFIVFWSQDGKLGTVFNDPENIKPVKTWIICQTLSRGDKDQCRKYVEGFTVNQTAVLTSLILASVSAPPLYVVCTHKTLKTNKNHPQQLVGIEIFILLFRPTMLTAWLTLFRKTFTSIHHKARPSTPQLTSLANPEKYLVPSPSKRRHFFSSHPPPPPIARP</sequence>
<name>A0A6A6SD73_9PLEO</name>
<proteinExistence type="predicted"/>
<feature type="transmembrane region" description="Helical" evidence="2">
    <location>
        <begin position="394"/>
        <end position="416"/>
    </location>
</feature>
<dbReference type="InterPro" id="IPR053247">
    <property type="entry name" value="GPCR_GPR1/git3-like"/>
</dbReference>
<feature type="transmembrane region" description="Helical" evidence="2">
    <location>
        <begin position="293"/>
        <end position="312"/>
    </location>
</feature>
<feature type="region of interest" description="Disordered" evidence="1">
    <location>
        <begin position="446"/>
        <end position="467"/>
    </location>
</feature>